<feature type="region of interest" description="Disordered" evidence="1">
    <location>
        <begin position="1"/>
        <end position="23"/>
    </location>
</feature>
<gene>
    <name evidence="3" type="ORF">D6C90_09513</name>
</gene>
<dbReference type="PANTHER" id="PTHR12459:SF19">
    <property type="entry name" value="TRANSMEMBRANE PROTEIN 135 N-TERMINAL DOMAIN-CONTAINING PROTEIN"/>
    <property type="match status" value="1"/>
</dbReference>
<keyword evidence="2" id="KW-0472">Membrane</keyword>
<feature type="compositionally biased region" description="Low complexity" evidence="1">
    <location>
        <begin position="1"/>
        <end position="16"/>
    </location>
</feature>
<proteinExistence type="predicted"/>
<dbReference type="PANTHER" id="PTHR12459">
    <property type="entry name" value="TRANSMEMBRANE PROTEIN 135-RELATED"/>
    <property type="match status" value="1"/>
</dbReference>
<keyword evidence="2" id="KW-0812">Transmembrane</keyword>
<evidence type="ECO:0000313" key="4">
    <source>
        <dbReference type="Proteomes" id="UP000310121"/>
    </source>
</evidence>
<evidence type="ECO:0008006" key="5">
    <source>
        <dbReference type="Google" id="ProtNLM"/>
    </source>
</evidence>
<protein>
    <recommendedName>
        <fullName evidence="5">Transmembrane protein 135 N-terminal domain-containing protein</fullName>
    </recommendedName>
</protein>
<dbReference type="InterPro" id="IPR026749">
    <property type="entry name" value="Tmem135"/>
</dbReference>
<name>A0A4S9TA07_AURPU</name>
<accession>A0A4S9TA07</accession>
<feature type="transmembrane region" description="Helical" evidence="2">
    <location>
        <begin position="351"/>
        <end position="375"/>
    </location>
</feature>
<feature type="transmembrane region" description="Helical" evidence="2">
    <location>
        <begin position="396"/>
        <end position="418"/>
    </location>
</feature>
<comment type="caution">
    <text evidence="3">The sequence shown here is derived from an EMBL/GenBank/DDBJ whole genome shotgun (WGS) entry which is preliminary data.</text>
</comment>
<keyword evidence="2" id="KW-1133">Transmembrane helix</keyword>
<evidence type="ECO:0000256" key="1">
    <source>
        <dbReference type="SAM" id="MobiDB-lite"/>
    </source>
</evidence>
<dbReference type="EMBL" id="QZBN01001559">
    <property type="protein sequence ID" value="THZ21419.1"/>
    <property type="molecule type" value="Genomic_DNA"/>
</dbReference>
<evidence type="ECO:0000313" key="3">
    <source>
        <dbReference type="EMBL" id="THZ21419.1"/>
    </source>
</evidence>
<organism evidence="3 4">
    <name type="scientific">Aureobasidium pullulans</name>
    <name type="common">Black yeast</name>
    <name type="synonym">Pullularia pullulans</name>
    <dbReference type="NCBI Taxonomy" id="5580"/>
    <lineage>
        <taxon>Eukaryota</taxon>
        <taxon>Fungi</taxon>
        <taxon>Dikarya</taxon>
        <taxon>Ascomycota</taxon>
        <taxon>Pezizomycotina</taxon>
        <taxon>Dothideomycetes</taxon>
        <taxon>Dothideomycetidae</taxon>
        <taxon>Dothideales</taxon>
        <taxon>Saccotheciaceae</taxon>
        <taxon>Aureobasidium</taxon>
    </lineage>
</organism>
<sequence>MVQSSPSSAASSASSSNRQNLDPVTRNALRYTVSAKEYELLHQYLVSRAPSVQKRALPPKKYEAIVESKHDASISTVRASLRVFITAYSGLKAWDVISRRLRPSPQNAKNASSKASHLRMSASLSLILLFHRLLHRFFLRLRASLLEPSARPFRRRNPRISLGLTSRYTPAVGAALSGLFLSVCPASQLRISVAIYAFSRSLEFAYNAAEDKGIWGKKGKPDWVGSWMLMPLACGQLLHAFVFDRECFPEGMGKFILNRSPEYIQHRPSTYPSDKTWPATFDIVDGLADISRLRWPSFVSPILFPAAKQHLHASISHLSPITAPAHPAITNTSCALLHPNDPSCMRTYVKYFIAAFPTTARLFTAIYAVFALLSYKSFLQNPMQQLNHLAARILRMSLFITGSIGTAWGTICLFATYLPRNTLATQRWFLSGLLGGLWAFVARRGQRSSFIYSARMSLDSFWKVGVKRGWWKGVKGGDVMLFAASLALIDALYETQPKAVRGAMIRKGMGVLRGEGWVDRTATEEEQGKSTSESVEKKEEYILSLYVILWSRVRNEL</sequence>
<dbReference type="AlphaFoldDB" id="A0A4S9TA07"/>
<evidence type="ECO:0000256" key="2">
    <source>
        <dbReference type="SAM" id="Phobius"/>
    </source>
</evidence>
<dbReference type="Proteomes" id="UP000310121">
    <property type="component" value="Unassembled WGS sequence"/>
</dbReference>
<feature type="transmembrane region" description="Helical" evidence="2">
    <location>
        <begin position="424"/>
        <end position="442"/>
    </location>
</feature>
<reference evidence="3 4" key="1">
    <citation type="submission" date="2018-10" db="EMBL/GenBank/DDBJ databases">
        <title>Fifty Aureobasidium pullulans genomes reveal a recombining polyextremotolerant generalist.</title>
        <authorList>
            <person name="Gostincar C."/>
            <person name="Turk M."/>
            <person name="Zajc J."/>
            <person name="Gunde-Cimerman N."/>
        </authorList>
    </citation>
    <scope>NUCLEOTIDE SEQUENCE [LARGE SCALE GENOMIC DNA]</scope>
    <source>
        <strain evidence="3 4">EXF-3844</strain>
    </source>
</reference>